<feature type="compositionally biased region" description="Basic and acidic residues" evidence="1">
    <location>
        <begin position="254"/>
        <end position="263"/>
    </location>
</feature>
<name>W9QGW2_9ROSA</name>
<feature type="region of interest" description="Disordered" evidence="1">
    <location>
        <begin position="339"/>
        <end position="368"/>
    </location>
</feature>
<dbReference type="InterPro" id="IPR048297">
    <property type="entry name" value="DUF936_dom_pln"/>
</dbReference>
<feature type="domain" description="DUF936" evidence="2">
    <location>
        <begin position="4"/>
        <end position="121"/>
    </location>
</feature>
<feature type="compositionally biased region" description="Low complexity" evidence="1">
    <location>
        <begin position="276"/>
        <end position="301"/>
    </location>
</feature>
<feature type="region of interest" description="Disordered" evidence="1">
    <location>
        <begin position="157"/>
        <end position="317"/>
    </location>
</feature>
<evidence type="ECO:0008006" key="6">
    <source>
        <dbReference type="Google" id="ProtNLM"/>
    </source>
</evidence>
<feature type="region of interest" description="Disordered" evidence="1">
    <location>
        <begin position="385"/>
        <end position="416"/>
    </location>
</feature>
<feature type="compositionally biased region" description="Basic and acidic residues" evidence="1">
    <location>
        <begin position="385"/>
        <end position="403"/>
    </location>
</feature>
<dbReference type="EMBL" id="KE343603">
    <property type="protein sequence ID" value="EXB37070.1"/>
    <property type="molecule type" value="Genomic_DNA"/>
</dbReference>
<dbReference type="AlphaFoldDB" id="W9QGW2"/>
<evidence type="ECO:0000259" key="3">
    <source>
        <dbReference type="Pfam" id="PF21647"/>
    </source>
</evidence>
<dbReference type="PANTHER" id="PTHR31928:SF3">
    <property type="entry name" value="EXPRESSED PROTEIN"/>
    <property type="match status" value="1"/>
</dbReference>
<dbReference type="InterPro" id="IPR010341">
    <property type="entry name" value="DUF936_pln"/>
</dbReference>
<dbReference type="PANTHER" id="PTHR31928">
    <property type="entry name" value="EXPRESSED PROTEIN"/>
    <property type="match status" value="1"/>
</dbReference>
<dbReference type="STRING" id="981085.W9QGW2"/>
<protein>
    <recommendedName>
        <fullName evidence="6">DUF936 domain-containing protein</fullName>
    </recommendedName>
</protein>
<sequence length="719" mass="77742">MASLTPGILLKLLQSMNSPTKVTGDHRSALLQVIGIVPALSSGSSDLWPNHGFFVHLSDSLNSTYVSLSDRDVDLILNNRLHLGQFVYVDRLVFHSPLPLVSGLRPLPGRHPLLGSPQTLIARISPSTRNFLIQPLSDSDSDLDPISIILKQSEEVKIEGKSEKTSSRSRQPLAPRDNVPMTGNSDDSSSKGSANRPSRFSSPAGAKRSASVGKKNFATPIVAPAERDPSPAVKAKRSSSPVPSKCVVPSLVAARDENRKSAKEPAIIVPSRYRQPSPNARRQASPAARRASLSPGRRLSGVRVSPMVAGAADSSGKKKMAAMAAGIAKVSEAIAGSAKSGRKSWDEPGAAITPSEQQKEKSVSKNKPDLQAILRTQAAISRRLSDVSRKSCSDDPTTQEKIKSSSPESLLGKEKTTNNAGLAITVHEKKWTDGSVSLETVSTDLAKLGKEAMQRKVLASTAAAEALEEAIATESIIRSLSMFSELSSTSKVGNPLPTIDRFFAIYDDIVKHTTIAESVAHSHTSETPRDKLNIANEQTNSVSLWVEAALATDLQIVSLLTTQVNNKAPSNLQKSMSKRQSFVSSSSSSSSKNQSKISLPQSNTAQWKKGHGMKETVELANKLQSEMKMWFLRFVEEAIDAGFRVFGECRSDGGRLSLDCGSIAAVLSQLKRVNEWLERVVSKKDERNSEKVDRLKRKIYGFVIQHVGTTFDNNNSIFL</sequence>
<feature type="compositionally biased region" description="Low complexity" evidence="1">
    <location>
        <begin position="574"/>
        <end position="598"/>
    </location>
</feature>
<feature type="region of interest" description="Disordered" evidence="1">
    <location>
        <begin position="569"/>
        <end position="611"/>
    </location>
</feature>
<keyword evidence="5" id="KW-1185">Reference proteome</keyword>
<evidence type="ECO:0000259" key="2">
    <source>
        <dbReference type="Pfam" id="PF06075"/>
    </source>
</evidence>
<dbReference type="InterPro" id="IPR049172">
    <property type="entry name" value="DUF6857_pln"/>
</dbReference>
<dbReference type="Pfam" id="PF21647">
    <property type="entry name" value="DUF6857"/>
    <property type="match status" value="1"/>
</dbReference>
<dbReference type="KEGG" id="mnt:21403736"/>
<feature type="domain" description="DUF6857" evidence="3">
    <location>
        <begin position="425"/>
        <end position="713"/>
    </location>
</feature>
<dbReference type="Pfam" id="PF06075">
    <property type="entry name" value="DUF936"/>
    <property type="match status" value="1"/>
</dbReference>
<dbReference type="OrthoDB" id="1918502at2759"/>
<organism evidence="4 5">
    <name type="scientific">Morus notabilis</name>
    <dbReference type="NCBI Taxonomy" id="981085"/>
    <lineage>
        <taxon>Eukaryota</taxon>
        <taxon>Viridiplantae</taxon>
        <taxon>Streptophyta</taxon>
        <taxon>Embryophyta</taxon>
        <taxon>Tracheophyta</taxon>
        <taxon>Spermatophyta</taxon>
        <taxon>Magnoliopsida</taxon>
        <taxon>eudicotyledons</taxon>
        <taxon>Gunneridae</taxon>
        <taxon>Pentapetalae</taxon>
        <taxon>rosids</taxon>
        <taxon>fabids</taxon>
        <taxon>Rosales</taxon>
        <taxon>Moraceae</taxon>
        <taxon>Moreae</taxon>
        <taxon>Morus</taxon>
    </lineage>
</organism>
<evidence type="ECO:0000313" key="5">
    <source>
        <dbReference type="Proteomes" id="UP000030645"/>
    </source>
</evidence>
<dbReference type="Proteomes" id="UP000030645">
    <property type="component" value="Unassembled WGS sequence"/>
</dbReference>
<evidence type="ECO:0000256" key="1">
    <source>
        <dbReference type="SAM" id="MobiDB-lite"/>
    </source>
</evidence>
<feature type="compositionally biased region" description="Basic and acidic residues" evidence="1">
    <location>
        <begin position="157"/>
        <end position="166"/>
    </location>
</feature>
<feature type="compositionally biased region" description="Polar residues" evidence="1">
    <location>
        <begin position="181"/>
        <end position="201"/>
    </location>
</feature>
<feature type="compositionally biased region" description="Low complexity" evidence="1">
    <location>
        <begin position="238"/>
        <end position="250"/>
    </location>
</feature>
<dbReference type="eggNOG" id="ENOG502QUXM">
    <property type="taxonomic scope" value="Eukaryota"/>
</dbReference>
<feature type="compositionally biased region" description="Basic and acidic residues" evidence="1">
    <location>
        <begin position="357"/>
        <end position="368"/>
    </location>
</feature>
<accession>W9QGW2</accession>
<reference evidence="5" key="1">
    <citation type="submission" date="2013-01" db="EMBL/GenBank/DDBJ databases">
        <title>Draft Genome Sequence of a Mulberry Tree, Morus notabilis C.K. Schneid.</title>
        <authorList>
            <person name="He N."/>
            <person name="Zhao S."/>
        </authorList>
    </citation>
    <scope>NUCLEOTIDE SEQUENCE</scope>
</reference>
<evidence type="ECO:0000313" key="4">
    <source>
        <dbReference type="EMBL" id="EXB37070.1"/>
    </source>
</evidence>
<proteinExistence type="predicted"/>
<gene>
    <name evidence="4" type="ORF">L484_020861</name>
</gene>